<feature type="transmembrane region" description="Helical" evidence="7">
    <location>
        <begin position="271"/>
        <end position="292"/>
    </location>
</feature>
<dbReference type="GO" id="GO:0005886">
    <property type="term" value="C:plasma membrane"/>
    <property type="evidence" value="ECO:0007669"/>
    <property type="project" value="UniProtKB-SubCell"/>
</dbReference>
<dbReference type="AlphaFoldDB" id="A0A9W6DD59"/>
<feature type="transmembrane region" description="Helical" evidence="7">
    <location>
        <begin position="119"/>
        <end position="139"/>
    </location>
</feature>
<dbReference type="PROSITE" id="PS50928">
    <property type="entry name" value="ABC_TM1"/>
    <property type="match status" value="1"/>
</dbReference>
<evidence type="ECO:0000256" key="3">
    <source>
        <dbReference type="ARBA" id="ARBA00022475"/>
    </source>
</evidence>
<reference evidence="9" key="1">
    <citation type="submission" date="2022-06" db="EMBL/GenBank/DDBJ databases">
        <title>Vallitalea longa sp. nov., an anaerobic bacterium isolated from marine sediment.</title>
        <authorList>
            <person name="Hirano S."/>
            <person name="Terahara T."/>
            <person name="Mori K."/>
            <person name="Hamada M."/>
            <person name="Matsumoto R."/>
            <person name="Kobayashi T."/>
        </authorList>
    </citation>
    <scope>NUCLEOTIDE SEQUENCE</scope>
    <source>
        <strain evidence="9">SH18-1</strain>
    </source>
</reference>
<dbReference type="SUPFAM" id="SSF161098">
    <property type="entry name" value="MetI-like"/>
    <property type="match status" value="1"/>
</dbReference>
<evidence type="ECO:0000256" key="5">
    <source>
        <dbReference type="ARBA" id="ARBA00022989"/>
    </source>
</evidence>
<dbReference type="CDD" id="cd06261">
    <property type="entry name" value="TM_PBP2"/>
    <property type="match status" value="1"/>
</dbReference>
<keyword evidence="5 7" id="KW-1133">Transmembrane helix</keyword>
<feature type="transmembrane region" description="Helical" evidence="7">
    <location>
        <begin position="84"/>
        <end position="107"/>
    </location>
</feature>
<evidence type="ECO:0000259" key="8">
    <source>
        <dbReference type="PROSITE" id="PS50928"/>
    </source>
</evidence>
<keyword evidence="4 7" id="KW-0812">Transmembrane</keyword>
<evidence type="ECO:0000256" key="6">
    <source>
        <dbReference type="ARBA" id="ARBA00023136"/>
    </source>
</evidence>
<dbReference type="GO" id="GO:0055085">
    <property type="term" value="P:transmembrane transport"/>
    <property type="evidence" value="ECO:0007669"/>
    <property type="project" value="InterPro"/>
</dbReference>
<evidence type="ECO:0000256" key="7">
    <source>
        <dbReference type="RuleBase" id="RU363032"/>
    </source>
</evidence>
<feature type="transmembrane region" description="Helical" evidence="7">
    <location>
        <begin position="167"/>
        <end position="188"/>
    </location>
</feature>
<keyword evidence="2 7" id="KW-0813">Transport</keyword>
<keyword evidence="3" id="KW-1003">Cell membrane</keyword>
<dbReference type="InterPro" id="IPR051393">
    <property type="entry name" value="ABC_transporter_permease"/>
</dbReference>
<comment type="subcellular location">
    <subcellularLocation>
        <location evidence="1 7">Cell membrane</location>
        <topology evidence="1 7">Multi-pass membrane protein</topology>
    </subcellularLocation>
</comment>
<dbReference type="PANTHER" id="PTHR30193">
    <property type="entry name" value="ABC TRANSPORTER PERMEASE PROTEIN"/>
    <property type="match status" value="1"/>
</dbReference>
<sequence>MVISKKEKTHKIKKINSKKKLFWIYLFILPSLIIFITFYLVPIITVFFTSFTKWDGFNSPQFVGIKNYIKLFKNDAFLISLKNLIAWSVLAMTVHVGFGTLVAFILYKKPFGWKFTRTVFMIPNVISVAAWAMIYKFFFHNDIGILNNLIRFVNPSFNVKWFYQSPYAFWAITLTWVFYAVVVTLIVLGDLMAIPSDIHEAAKIDGASSWQTTLKINLPLCRNAIGTGVICSVTARIAMYESIILTTAGGPGDDTMNIPVILVNSLLDYRYGYANTSGVIMFVIGMITLLIVNKVFRMNDSIY</sequence>
<dbReference type="Pfam" id="PF00528">
    <property type="entry name" value="BPD_transp_1"/>
    <property type="match status" value="1"/>
</dbReference>
<dbReference type="RefSeq" id="WP_281812310.1">
    <property type="nucleotide sequence ID" value="NZ_BRLB01000001.1"/>
</dbReference>
<dbReference type="InterPro" id="IPR000515">
    <property type="entry name" value="MetI-like"/>
</dbReference>
<dbReference type="Gene3D" id="1.10.3720.10">
    <property type="entry name" value="MetI-like"/>
    <property type="match status" value="1"/>
</dbReference>
<evidence type="ECO:0000313" key="10">
    <source>
        <dbReference type="Proteomes" id="UP001144256"/>
    </source>
</evidence>
<proteinExistence type="inferred from homology"/>
<dbReference type="Proteomes" id="UP001144256">
    <property type="component" value="Unassembled WGS sequence"/>
</dbReference>
<gene>
    <name evidence="9" type="primary">amyD_1</name>
    <name evidence="9" type="ORF">SH1V18_07110</name>
</gene>
<evidence type="ECO:0000256" key="1">
    <source>
        <dbReference type="ARBA" id="ARBA00004651"/>
    </source>
</evidence>
<keyword evidence="10" id="KW-1185">Reference proteome</keyword>
<keyword evidence="6 7" id="KW-0472">Membrane</keyword>
<evidence type="ECO:0000313" key="9">
    <source>
        <dbReference type="EMBL" id="GKX28231.1"/>
    </source>
</evidence>
<protein>
    <submittedName>
        <fullName evidence="9">Sugar ABC transporter permease</fullName>
    </submittedName>
</protein>
<dbReference type="PANTHER" id="PTHR30193:SF37">
    <property type="entry name" value="INNER MEMBRANE ABC TRANSPORTER PERMEASE PROTEIN YCJO"/>
    <property type="match status" value="1"/>
</dbReference>
<comment type="similarity">
    <text evidence="7">Belongs to the binding-protein-dependent transport system permease family.</text>
</comment>
<evidence type="ECO:0000256" key="2">
    <source>
        <dbReference type="ARBA" id="ARBA00022448"/>
    </source>
</evidence>
<organism evidence="9 10">
    <name type="scientific">Vallitalea longa</name>
    <dbReference type="NCBI Taxonomy" id="2936439"/>
    <lineage>
        <taxon>Bacteria</taxon>
        <taxon>Bacillati</taxon>
        <taxon>Bacillota</taxon>
        <taxon>Clostridia</taxon>
        <taxon>Lachnospirales</taxon>
        <taxon>Vallitaleaceae</taxon>
        <taxon>Vallitalea</taxon>
    </lineage>
</organism>
<feature type="domain" description="ABC transmembrane type-1" evidence="8">
    <location>
        <begin position="81"/>
        <end position="292"/>
    </location>
</feature>
<feature type="transmembrane region" description="Helical" evidence="7">
    <location>
        <begin position="21"/>
        <end position="48"/>
    </location>
</feature>
<dbReference type="InterPro" id="IPR035906">
    <property type="entry name" value="MetI-like_sf"/>
</dbReference>
<name>A0A9W6DD59_9FIRM</name>
<accession>A0A9W6DD59</accession>
<dbReference type="EMBL" id="BRLB01000001">
    <property type="protein sequence ID" value="GKX28231.1"/>
    <property type="molecule type" value="Genomic_DNA"/>
</dbReference>
<evidence type="ECO:0000256" key="4">
    <source>
        <dbReference type="ARBA" id="ARBA00022692"/>
    </source>
</evidence>
<comment type="caution">
    <text evidence="9">The sequence shown here is derived from an EMBL/GenBank/DDBJ whole genome shotgun (WGS) entry which is preliminary data.</text>
</comment>